<feature type="transmembrane region" description="Helical" evidence="1">
    <location>
        <begin position="6"/>
        <end position="25"/>
    </location>
</feature>
<organism evidence="2 3">
    <name type="scientific">African swine fever virus</name>
    <name type="common">ASFV</name>
    <dbReference type="NCBI Taxonomy" id="10497"/>
    <lineage>
        <taxon>Viruses</taxon>
        <taxon>Varidnaviria</taxon>
        <taxon>Bamfordvirae</taxon>
        <taxon>Nucleocytoviricota</taxon>
        <taxon>Pokkesviricetes</taxon>
        <taxon>Asfuvirales</taxon>
        <taxon>Asfarviridae</taxon>
        <taxon>Asfivirus</taxon>
        <taxon>Asfivirus haemorrhagiae</taxon>
    </lineage>
</organism>
<organismHost>
    <name type="scientific">Ornithodoros</name>
    <name type="common">relapsing fever ticks</name>
    <dbReference type="NCBI Taxonomy" id="6937"/>
</organismHost>
<gene>
    <name evidence="2" type="ORF">ASFV_Kyiv_2016_131_00237</name>
</gene>
<evidence type="ECO:0000256" key="1">
    <source>
        <dbReference type="SAM" id="Phobius"/>
    </source>
</evidence>
<dbReference type="Proteomes" id="UP000321214">
    <property type="component" value="Segment"/>
</dbReference>
<organismHost>
    <name type="scientific">Ornithodoros moubata</name>
    <name type="common">Soft tick</name>
    <name type="synonym">Argasid tick</name>
    <dbReference type="NCBI Taxonomy" id="6938"/>
</organismHost>
<reference evidence="3" key="1">
    <citation type="submission" date="2019-07" db="EMBL/GenBank/DDBJ databases">
        <title>Complete genome sequence of virulent African swine fever virus isolated from a domestic pig in Ukraine.</title>
        <authorList>
            <person name="Kovalenko G."/>
            <person name="Ducluzeau A.-L."/>
            <person name="Ishchenko L."/>
            <person name="Sushko M."/>
            <person name="Sapachova M."/>
            <person name="Rudova N."/>
            <person name="Solodiankin O."/>
            <person name="Gerilovych A."/>
            <person name="Dagdag R."/>
            <person name="Redlinger M."/>
            <person name="Bezymennyi M."/>
            <person name="Frant M."/>
            <person name="Lange C.E."/>
            <person name="Dubchak I."/>
            <person name="Mezhenskyii A."/>
            <person name="Nychyk S."/>
            <person name="Bortz E."/>
            <person name="Drown D.M."/>
        </authorList>
    </citation>
    <scope>NUCLEOTIDE SEQUENCE [LARGE SCALE GENOMIC DNA]</scope>
</reference>
<organismHost>
    <name type="scientific">Potamochoerus larvatus</name>
    <name type="common">Bushpig</name>
    <dbReference type="NCBI Taxonomy" id="273792"/>
</organismHost>
<keyword evidence="1" id="KW-1133">Transmembrane helix</keyword>
<evidence type="ECO:0000313" key="3">
    <source>
        <dbReference type="Proteomes" id="UP000321214"/>
    </source>
</evidence>
<evidence type="ECO:0000313" key="2">
    <source>
        <dbReference type="EMBL" id="QED21773.1"/>
    </source>
</evidence>
<sequence length="57" mass="6705">MFYPVVQVLIGIILVIILILGFYHLKHKPPKKNVRQIRIVRIKDTTVYVEHVLIKVV</sequence>
<organismHost>
    <name type="scientific">Sus scrofa</name>
    <name type="common">Pig</name>
    <dbReference type="NCBI Taxonomy" id="9823"/>
</organismHost>
<protein>
    <submittedName>
        <fullName evidence="2">Uncharacterized protein</fullName>
    </submittedName>
</protein>
<organismHost>
    <name type="scientific">Phacochoerus africanus</name>
    <name type="common">Warthog</name>
    <dbReference type="NCBI Taxonomy" id="41426"/>
</organismHost>
<dbReference type="EMBL" id="MN194591">
    <property type="protein sequence ID" value="QED21773.1"/>
    <property type="molecule type" value="Genomic_DNA"/>
</dbReference>
<proteinExistence type="predicted"/>
<organismHost>
    <name type="scientific">Phacochoerus aethiopicus</name>
    <name type="common">Warthog</name>
    <dbReference type="NCBI Taxonomy" id="85517"/>
</organismHost>
<name>A0A5B8XDX4_ASF</name>
<accession>A0A5B8XDX4</accession>
<keyword evidence="1" id="KW-0472">Membrane</keyword>
<keyword evidence="1" id="KW-0812">Transmembrane</keyword>